<organism evidence="2 3">
    <name type="scientific">Trypanosoma rangeli SC58</name>
    <dbReference type="NCBI Taxonomy" id="429131"/>
    <lineage>
        <taxon>Eukaryota</taxon>
        <taxon>Discoba</taxon>
        <taxon>Euglenozoa</taxon>
        <taxon>Kinetoplastea</taxon>
        <taxon>Metakinetoplastina</taxon>
        <taxon>Trypanosomatida</taxon>
        <taxon>Trypanosomatidae</taxon>
        <taxon>Trypanosoma</taxon>
        <taxon>Herpetosoma</taxon>
    </lineage>
</organism>
<dbReference type="OrthoDB" id="2187549at2759"/>
<reference evidence="2 3" key="1">
    <citation type="submission" date="2013-07" db="EMBL/GenBank/DDBJ databases">
        <authorList>
            <person name="Stoco P.H."/>
            <person name="Wagner G."/>
            <person name="Gerber A."/>
            <person name="Zaha A."/>
            <person name="Thompson C."/>
            <person name="Bartholomeu D.C."/>
            <person name="Luckemeyer D.D."/>
            <person name="Bahia D."/>
            <person name="Loreto E."/>
            <person name="Prestes E.B."/>
            <person name="Lima F.M."/>
            <person name="Rodrigues-Luiz G."/>
            <person name="Vallejo G.A."/>
            <person name="Filho J.F."/>
            <person name="Monteiro K.M."/>
            <person name="Tyler K.M."/>
            <person name="de Almeida L.G."/>
            <person name="Ortiz M.F."/>
            <person name="Siervo M.A."/>
            <person name="de Moraes M.H."/>
            <person name="Cunha O.L."/>
            <person name="Mendonca-Neto R."/>
            <person name="Silva R."/>
            <person name="Teixeira S.M."/>
            <person name="Murta S.M."/>
            <person name="Sincero T.C."/>
            <person name="Mendes T.A."/>
            <person name="Urmenyi T.P."/>
            <person name="Silva V.G."/>
            <person name="da Rocha W.D."/>
            <person name="Andersson B."/>
            <person name="Romanha A.J."/>
            <person name="Steindel M."/>
            <person name="de Vasconcelos A.T."/>
            <person name="Grisard E.C."/>
        </authorList>
    </citation>
    <scope>NUCLEOTIDE SEQUENCE [LARGE SCALE GENOMIC DNA]</scope>
    <source>
        <strain evidence="2 3">SC58</strain>
    </source>
</reference>
<sequence>MRLLTHNFLCCLECQSFPLQLRDVEAEVLPCEFDSTFIRLMLSRMDYSFILGAFNAVKEQQRDLLEFARRLPETLEDVDLSDQSEDLKAIHHVLQEVAVRQGKLVCPQCQREYPIRDFIPDMVLEGK</sequence>
<evidence type="ECO:0000313" key="3">
    <source>
        <dbReference type="Proteomes" id="UP000031737"/>
    </source>
</evidence>
<dbReference type="VEuPathDB" id="TriTrypDB:TRSC58_01935"/>
<proteinExistence type="inferred from homology"/>
<dbReference type="Proteomes" id="UP000031737">
    <property type="component" value="Unassembled WGS sequence"/>
</dbReference>
<dbReference type="GO" id="GO:0046982">
    <property type="term" value="F:protein heterodimerization activity"/>
    <property type="evidence" value="ECO:0007669"/>
    <property type="project" value="InterPro"/>
</dbReference>
<dbReference type="InterPro" id="IPR005651">
    <property type="entry name" value="Trm112-like"/>
</dbReference>
<comment type="caution">
    <text evidence="2">The sequence shown here is derived from an EMBL/GenBank/DDBJ whole genome shotgun (WGS) entry which is preliminary data.</text>
</comment>
<protein>
    <recommendedName>
        <fullName evidence="4">Multifunctional methyltransferase subunit TRM112</fullName>
    </recommendedName>
</protein>
<evidence type="ECO:0008006" key="4">
    <source>
        <dbReference type="Google" id="ProtNLM"/>
    </source>
</evidence>
<dbReference type="PANTHER" id="PTHR12773">
    <property type="entry name" value="UPF0315 PROTEIN-RELATED"/>
    <property type="match status" value="1"/>
</dbReference>
<gene>
    <name evidence="2" type="ORF">TRSC58_01935</name>
</gene>
<dbReference type="EMBL" id="AUPL01001935">
    <property type="protein sequence ID" value="ESL10335.1"/>
    <property type="molecule type" value="Genomic_DNA"/>
</dbReference>
<evidence type="ECO:0000256" key="1">
    <source>
        <dbReference type="ARBA" id="ARBA00007980"/>
    </source>
</evidence>
<evidence type="ECO:0000313" key="2">
    <source>
        <dbReference type="EMBL" id="ESL10335.1"/>
    </source>
</evidence>
<keyword evidence="3" id="KW-1185">Reference proteome</keyword>
<dbReference type="AlphaFoldDB" id="A0A061J7L0"/>
<dbReference type="SUPFAM" id="SSF158997">
    <property type="entry name" value="Trm112p-like"/>
    <property type="match status" value="1"/>
</dbReference>
<name>A0A061J7L0_TRYRA</name>
<dbReference type="Pfam" id="PF03966">
    <property type="entry name" value="Trm112p"/>
    <property type="match status" value="1"/>
</dbReference>
<dbReference type="Gene3D" id="2.20.25.10">
    <property type="match status" value="1"/>
</dbReference>
<dbReference type="GO" id="GO:0070476">
    <property type="term" value="P:rRNA (guanine-N7)-methylation"/>
    <property type="evidence" value="ECO:0007669"/>
    <property type="project" value="TreeGrafter"/>
</dbReference>
<comment type="similarity">
    <text evidence="1">Belongs to the TRM112 family.</text>
</comment>
<dbReference type="PANTHER" id="PTHR12773:SF0">
    <property type="entry name" value="MULTIFUNCTIONAL METHYLTRANSFERASE SUBUNIT TRM112-LIKE PROTEIN"/>
    <property type="match status" value="1"/>
</dbReference>
<dbReference type="InterPro" id="IPR039127">
    <property type="entry name" value="Trm112"/>
</dbReference>
<dbReference type="GO" id="GO:0030488">
    <property type="term" value="P:tRNA methylation"/>
    <property type="evidence" value="ECO:0007669"/>
    <property type="project" value="TreeGrafter"/>
</dbReference>
<accession>A0A061J7L0</accession>